<evidence type="ECO:0000313" key="3">
    <source>
        <dbReference type="Proteomes" id="UP000249688"/>
    </source>
</evidence>
<sequence length="107" mass="11069">MVRTFLRALGLALALAPAAALADSIDGFWCSEAGLRLSIQGPALVSPGAARLSGNYSRHAFTYQAPAGEPGGGGEVRMQLLGEDMVRVDAATGGMEPVWRRCGPPVS</sequence>
<dbReference type="Proteomes" id="UP000249688">
    <property type="component" value="Unassembled WGS sequence"/>
</dbReference>
<comment type="caution">
    <text evidence="2">The sequence shown here is derived from an EMBL/GenBank/DDBJ whole genome shotgun (WGS) entry which is preliminary data.</text>
</comment>
<name>A0A2W7IUA4_9PROT</name>
<feature type="signal peptide" evidence="1">
    <location>
        <begin position="1"/>
        <end position="22"/>
    </location>
</feature>
<evidence type="ECO:0008006" key="4">
    <source>
        <dbReference type="Google" id="ProtNLM"/>
    </source>
</evidence>
<dbReference type="AlphaFoldDB" id="A0A2W7IUA4"/>
<dbReference type="OrthoDB" id="7280341at2"/>
<keyword evidence="3" id="KW-1185">Reference proteome</keyword>
<protein>
    <recommendedName>
        <fullName evidence="4">Membrane-bound lysozyme inhibitor of c-type lysozyme MliC</fullName>
    </recommendedName>
</protein>
<gene>
    <name evidence="2" type="ORF">C8P66_11783</name>
</gene>
<evidence type="ECO:0000256" key="1">
    <source>
        <dbReference type="SAM" id="SignalP"/>
    </source>
</evidence>
<accession>A0A2W7IUA4</accession>
<keyword evidence="1" id="KW-0732">Signal</keyword>
<reference evidence="2 3" key="1">
    <citation type="submission" date="2018-06" db="EMBL/GenBank/DDBJ databases">
        <title>Genomic Encyclopedia of Archaeal and Bacterial Type Strains, Phase II (KMG-II): from individual species to whole genera.</title>
        <authorList>
            <person name="Goeker M."/>
        </authorList>
    </citation>
    <scope>NUCLEOTIDE SEQUENCE [LARGE SCALE GENOMIC DNA]</scope>
    <source>
        <strain evidence="2 3">DSM 24525</strain>
    </source>
</reference>
<evidence type="ECO:0000313" key="2">
    <source>
        <dbReference type="EMBL" id="PZW43057.1"/>
    </source>
</evidence>
<proteinExistence type="predicted"/>
<feature type="chain" id="PRO_5016068377" description="Membrane-bound lysozyme inhibitor of c-type lysozyme MliC" evidence="1">
    <location>
        <begin position="23"/>
        <end position="107"/>
    </location>
</feature>
<dbReference type="EMBL" id="QKYU01000017">
    <property type="protein sequence ID" value="PZW43057.1"/>
    <property type="molecule type" value="Genomic_DNA"/>
</dbReference>
<organism evidence="2 3">
    <name type="scientific">Humitalea rosea</name>
    <dbReference type="NCBI Taxonomy" id="990373"/>
    <lineage>
        <taxon>Bacteria</taxon>
        <taxon>Pseudomonadati</taxon>
        <taxon>Pseudomonadota</taxon>
        <taxon>Alphaproteobacteria</taxon>
        <taxon>Acetobacterales</taxon>
        <taxon>Roseomonadaceae</taxon>
        <taxon>Humitalea</taxon>
    </lineage>
</organism>
<dbReference type="RefSeq" id="WP_111399151.1">
    <property type="nucleotide sequence ID" value="NZ_QKYU01000017.1"/>
</dbReference>